<proteinExistence type="predicted"/>
<sequence length="188" mass="21653">MHMLFRTLLHVLFLSRRKPDLGHWDVARTRFITLPTDLDVNRHMNNGVYFSIMDVARFDMLVRNGVFGMMRDRGWYPVVASETITFRRSLELWQRFTIESRLLGYDERAVYVEHRLVRPGADGEPEIYAQAFIRARFLRKEGGTVPVAELMEAFGAPAADDELPEWIVRWGGDVALPSTRAAAPSVWG</sequence>
<evidence type="ECO:0000313" key="2">
    <source>
        <dbReference type="Proteomes" id="UP001501196"/>
    </source>
</evidence>
<name>A0ABN2U810_9MICO</name>
<evidence type="ECO:0000313" key="1">
    <source>
        <dbReference type="EMBL" id="GAA2030610.1"/>
    </source>
</evidence>
<dbReference type="PANTHER" id="PTHR12475">
    <property type="match status" value="1"/>
</dbReference>
<gene>
    <name evidence="1" type="ORF">GCM10009819_12940</name>
</gene>
<dbReference type="EMBL" id="BAAAPW010000002">
    <property type="protein sequence ID" value="GAA2030610.1"/>
    <property type="molecule type" value="Genomic_DNA"/>
</dbReference>
<dbReference type="Proteomes" id="UP001501196">
    <property type="component" value="Unassembled WGS sequence"/>
</dbReference>
<dbReference type="InterPro" id="IPR051490">
    <property type="entry name" value="THEM6_lcsJ_thioesterase"/>
</dbReference>
<dbReference type="PANTHER" id="PTHR12475:SF4">
    <property type="entry name" value="PROTEIN THEM6"/>
    <property type="match status" value="1"/>
</dbReference>
<reference evidence="1 2" key="1">
    <citation type="journal article" date="2019" name="Int. J. Syst. Evol. Microbiol.">
        <title>The Global Catalogue of Microorganisms (GCM) 10K type strain sequencing project: providing services to taxonomists for standard genome sequencing and annotation.</title>
        <authorList>
            <consortium name="The Broad Institute Genomics Platform"/>
            <consortium name="The Broad Institute Genome Sequencing Center for Infectious Disease"/>
            <person name="Wu L."/>
            <person name="Ma J."/>
        </authorList>
    </citation>
    <scope>NUCLEOTIDE SEQUENCE [LARGE SCALE GENOMIC DNA]</scope>
    <source>
        <strain evidence="1 2">JCM 15672</strain>
    </source>
</reference>
<dbReference type="Pfam" id="PF13279">
    <property type="entry name" value="4HBT_2"/>
    <property type="match status" value="1"/>
</dbReference>
<dbReference type="SUPFAM" id="SSF54637">
    <property type="entry name" value="Thioesterase/thiol ester dehydrase-isomerase"/>
    <property type="match status" value="1"/>
</dbReference>
<protein>
    <submittedName>
        <fullName evidence="1">Thioesterase family protein</fullName>
    </submittedName>
</protein>
<comment type="caution">
    <text evidence="1">The sequence shown here is derived from an EMBL/GenBank/DDBJ whole genome shotgun (WGS) entry which is preliminary data.</text>
</comment>
<dbReference type="InterPro" id="IPR029069">
    <property type="entry name" value="HotDog_dom_sf"/>
</dbReference>
<organism evidence="1 2">
    <name type="scientific">Agromyces tropicus</name>
    <dbReference type="NCBI Taxonomy" id="555371"/>
    <lineage>
        <taxon>Bacteria</taxon>
        <taxon>Bacillati</taxon>
        <taxon>Actinomycetota</taxon>
        <taxon>Actinomycetes</taxon>
        <taxon>Micrococcales</taxon>
        <taxon>Microbacteriaceae</taxon>
        <taxon>Agromyces</taxon>
    </lineage>
</organism>
<dbReference type="RefSeq" id="WP_344370627.1">
    <property type="nucleotide sequence ID" value="NZ_BAAAPW010000002.1"/>
</dbReference>
<accession>A0ABN2U810</accession>
<dbReference type="CDD" id="cd00586">
    <property type="entry name" value="4HBT"/>
    <property type="match status" value="1"/>
</dbReference>
<dbReference type="Gene3D" id="3.10.129.10">
    <property type="entry name" value="Hotdog Thioesterase"/>
    <property type="match status" value="1"/>
</dbReference>
<keyword evidence="2" id="KW-1185">Reference proteome</keyword>